<protein>
    <submittedName>
        <fullName evidence="1">Uncharacterized protein</fullName>
    </submittedName>
</protein>
<proteinExistence type="predicted"/>
<sequence>MQHTGLTETLRMGQVVDMDLLVGAALGIRPGAAGCGRERPPRDYRILA</sequence>
<name>A0A0W8G5W5_9ZZZZ</name>
<accession>A0A0W8G5W5</accession>
<comment type="caution">
    <text evidence="1">The sequence shown here is derived from an EMBL/GenBank/DDBJ whole genome shotgun (WGS) entry which is preliminary data.</text>
</comment>
<dbReference type="EMBL" id="LNQE01000216">
    <property type="protein sequence ID" value="KUG28473.1"/>
    <property type="molecule type" value="Genomic_DNA"/>
</dbReference>
<dbReference type="AlphaFoldDB" id="A0A0W8G5W5"/>
<gene>
    <name evidence="1" type="ORF">ASZ90_001644</name>
</gene>
<evidence type="ECO:0000313" key="1">
    <source>
        <dbReference type="EMBL" id="KUG28473.1"/>
    </source>
</evidence>
<organism evidence="1">
    <name type="scientific">hydrocarbon metagenome</name>
    <dbReference type="NCBI Taxonomy" id="938273"/>
    <lineage>
        <taxon>unclassified sequences</taxon>
        <taxon>metagenomes</taxon>
        <taxon>ecological metagenomes</taxon>
    </lineage>
</organism>
<reference evidence="1" key="1">
    <citation type="journal article" date="2015" name="Proc. Natl. Acad. Sci. U.S.A.">
        <title>Networks of energetic and metabolic interactions define dynamics in microbial communities.</title>
        <authorList>
            <person name="Embree M."/>
            <person name="Liu J.K."/>
            <person name="Al-Bassam M.M."/>
            <person name="Zengler K."/>
        </authorList>
    </citation>
    <scope>NUCLEOTIDE SEQUENCE</scope>
</reference>